<proteinExistence type="predicted"/>
<dbReference type="OrthoDB" id="2498029at2759"/>
<dbReference type="InterPro" id="IPR029058">
    <property type="entry name" value="AB_hydrolase_fold"/>
</dbReference>
<dbReference type="SUPFAM" id="SSF53474">
    <property type="entry name" value="alpha/beta-Hydrolases"/>
    <property type="match status" value="1"/>
</dbReference>
<evidence type="ECO:0000259" key="1">
    <source>
        <dbReference type="Pfam" id="PF12146"/>
    </source>
</evidence>
<sequence>MGGKVAQLIASHQPARLKALILLAPAPTVPLHLPPEMKEQQIYAYDSVESAEFVVRNVLTSPTSLLSDDEIRRIAAGSASGDPAAKIAWPKYGLCEEDVSADVGKIEVPVLVVAAAEDRVETVESVRQEVVGRLGVDRVEMMVVEGSGHLLPLEAPNQVATYVKEFLDQVLRDVEEGKVGE</sequence>
<dbReference type="Gene3D" id="3.40.50.1820">
    <property type="entry name" value="alpha/beta hydrolase"/>
    <property type="match status" value="1"/>
</dbReference>
<evidence type="ECO:0000313" key="3">
    <source>
        <dbReference type="Proteomes" id="UP000027265"/>
    </source>
</evidence>
<dbReference type="GO" id="GO:0016020">
    <property type="term" value="C:membrane"/>
    <property type="evidence" value="ECO:0007669"/>
    <property type="project" value="TreeGrafter"/>
</dbReference>
<protein>
    <recommendedName>
        <fullName evidence="1">Serine aminopeptidase S33 domain-containing protein</fullName>
    </recommendedName>
</protein>
<dbReference type="Pfam" id="PF12146">
    <property type="entry name" value="Hydrolase_4"/>
    <property type="match status" value="1"/>
</dbReference>
<feature type="domain" description="Serine aminopeptidase S33" evidence="1">
    <location>
        <begin position="1"/>
        <end position="154"/>
    </location>
</feature>
<dbReference type="EMBL" id="KL197742">
    <property type="protein sequence ID" value="KDQ52079.1"/>
    <property type="molecule type" value="Genomic_DNA"/>
</dbReference>
<evidence type="ECO:0000313" key="2">
    <source>
        <dbReference type="EMBL" id="KDQ52079.1"/>
    </source>
</evidence>
<dbReference type="InterPro" id="IPR050266">
    <property type="entry name" value="AB_hydrolase_sf"/>
</dbReference>
<organism evidence="2 3">
    <name type="scientific">Jaapia argillacea MUCL 33604</name>
    <dbReference type="NCBI Taxonomy" id="933084"/>
    <lineage>
        <taxon>Eukaryota</taxon>
        <taxon>Fungi</taxon>
        <taxon>Dikarya</taxon>
        <taxon>Basidiomycota</taxon>
        <taxon>Agaricomycotina</taxon>
        <taxon>Agaricomycetes</taxon>
        <taxon>Agaricomycetidae</taxon>
        <taxon>Jaapiales</taxon>
        <taxon>Jaapiaceae</taxon>
        <taxon>Jaapia</taxon>
    </lineage>
</organism>
<keyword evidence="3" id="KW-1185">Reference proteome</keyword>
<dbReference type="PANTHER" id="PTHR43798:SF33">
    <property type="entry name" value="HYDROLASE, PUTATIVE (AFU_ORTHOLOGUE AFUA_2G14860)-RELATED"/>
    <property type="match status" value="1"/>
</dbReference>
<dbReference type="InParanoid" id="A0A067PBE8"/>
<reference evidence="3" key="1">
    <citation type="journal article" date="2014" name="Proc. Natl. Acad. Sci. U.S.A.">
        <title>Extensive sampling of basidiomycete genomes demonstrates inadequacy of the white-rot/brown-rot paradigm for wood decay fungi.</title>
        <authorList>
            <person name="Riley R."/>
            <person name="Salamov A.A."/>
            <person name="Brown D.W."/>
            <person name="Nagy L.G."/>
            <person name="Floudas D."/>
            <person name="Held B.W."/>
            <person name="Levasseur A."/>
            <person name="Lombard V."/>
            <person name="Morin E."/>
            <person name="Otillar R."/>
            <person name="Lindquist E.A."/>
            <person name="Sun H."/>
            <person name="LaButti K.M."/>
            <person name="Schmutz J."/>
            <person name="Jabbour D."/>
            <person name="Luo H."/>
            <person name="Baker S.E."/>
            <person name="Pisabarro A.G."/>
            <person name="Walton J.D."/>
            <person name="Blanchette R.A."/>
            <person name="Henrissat B."/>
            <person name="Martin F."/>
            <person name="Cullen D."/>
            <person name="Hibbett D.S."/>
            <person name="Grigoriev I.V."/>
        </authorList>
    </citation>
    <scope>NUCLEOTIDE SEQUENCE [LARGE SCALE GENOMIC DNA]</scope>
    <source>
        <strain evidence="3">MUCL 33604</strain>
    </source>
</reference>
<dbReference type="Proteomes" id="UP000027265">
    <property type="component" value="Unassembled WGS sequence"/>
</dbReference>
<dbReference type="AlphaFoldDB" id="A0A067PBE8"/>
<accession>A0A067PBE8</accession>
<dbReference type="InterPro" id="IPR022742">
    <property type="entry name" value="Hydrolase_4"/>
</dbReference>
<dbReference type="PANTHER" id="PTHR43798">
    <property type="entry name" value="MONOACYLGLYCEROL LIPASE"/>
    <property type="match status" value="1"/>
</dbReference>
<dbReference type="STRING" id="933084.A0A067PBE8"/>
<gene>
    <name evidence="2" type="ORF">JAAARDRAFT_703204</name>
</gene>
<name>A0A067PBE8_9AGAM</name>
<dbReference type="HOGENOM" id="CLU_020336_50_4_1"/>